<evidence type="ECO:0000256" key="2">
    <source>
        <dbReference type="ARBA" id="ARBA00010875"/>
    </source>
</evidence>
<evidence type="ECO:0000256" key="7">
    <source>
        <dbReference type="ARBA" id="ARBA00022833"/>
    </source>
</evidence>
<gene>
    <name evidence="8" type="ORF">METZ01_LOCUS165810</name>
</gene>
<evidence type="ECO:0000256" key="1">
    <source>
        <dbReference type="ARBA" id="ARBA00001947"/>
    </source>
</evidence>
<dbReference type="InterPro" id="IPR023091">
    <property type="entry name" value="MetalPrtase_cat_dom_sf_prd"/>
</dbReference>
<proteinExistence type="inferred from homology"/>
<sequence length="147" mass="17380">MKKISIHSNPEYDYPNKDLCILIIKNIFKFNKINLYDISIIFTSDIFVSDLKKKFFSKNQWTDVIAFPLHNNKDTKIEGDIYISMPTAIVNADKYNEPYEKEVARLMIHGVLHLIGFSDDTKKEKDIMSKIEDRLLKETKWKDLFEK</sequence>
<dbReference type="NCBIfam" id="TIGR00043">
    <property type="entry name" value="rRNA maturation RNase YbeY"/>
    <property type="match status" value="1"/>
</dbReference>
<dbReference type="GO" id="GO:0006364">
    <property type="term" value="P:rRNA processing"/>
    <property type="evidence" value="ECO:0007669"/>
    <property type="project" value="InterPro"/>
</dbReference>
<dbReference type="InterPro" id="IPR020549">
    <property type="entry name" value="YbeY_CS"/>
</dbReference>
<dbReference type="PANTHER" id="PTHR46986">
    <property type="entry name" value="ENDORIBONUCLEASE YBEY, CHLOROPLASTIC"/>
    <property type="match status" value="1"/>
</dbReference>
<protein>
    <submittedName>
        <fullName evidence="8">Uncharacterized protein</fullName>
    </submittedName>
</protein>
<dbReference type="GO" id="GO:0004222">
    <property type="term" value="F:metalloendopeptidase activity"/>
    <property type="evidence" value="ECO:0007669"/>
    <property type="project" value="InterPro"/>
</dbReference>
<reference evidence="8" key="1">
    <citation type="submission" date="2018-05" db="EMBL/GenBank/DDBJ databases">
        <authorList>
            <person name="Lanie J.A."/>
            <person name="Ng W.-L."/>
            <person name="Kazmierczak K.M."/>
            <person name="Andrzejewski T.M."/>
            <person name="Davidsen T.M."/>
            <person name="Wayne K.J."/>
            <person name="Tettelin H."/>
            <person name="Glass J.I."/>
            <person name="Rusch D."/>
            <person name="Podicherti R."/>
            <person name="Tsui H.-C.T."/>
            <person name="Winkler M.E."/>
        </authorList>
    </citation>
    <scope>NUCLEOTIDE SEQUENCE</scope>
</reference>
<evidence type="ECO:0000313" key="8">
    <source>
        <dbReference type="EMBL" id="SVB12956.1"/>
    </source>
</evidence>
<dbReference type="Gene3D" id="3.40.390.30">
    <property type="entry name" value="Metalloproteases ('zincins'), catalytic domain"/>
    <property type="match status" value="1"/>
</dbReference>
<keyword evidence="3" id="KW-0540">Nuclease</keyword>
<comment type="similarity">
    <text evidence="2">Belongs to the endoribonuclease YbeY family.</text>
</comment>
<keyword evidence="6" id="KW-0378">Hydrolase</keyword>
<organism evidence="8">
    <name type="scientific">marine metagenome</name>
    <dbReference type="NCBI Taxonomy" id="408172"/>
    <lineage>
        <taxon>unclassified sequences</taxon>
        <taxon>metagenomes</taxon>
        <taxon>ecological metagenomes</taxon>
    </lineage>
</organism>
<evidence type="ECO:0000256" key="3">
    <source>
        <dbReference type="ARBA" id="ARBA00022722"/>
    </source>
</evidence>
<dbReference type="Pfam" id="PF02130">
    <property type="entry name" value="YbeY"/>
    <property type="match status" value="1"/>
</dbReference>
<keyword evidence="4" id="KW-0479">Metal-binding</keyword>
<dbReference type="GO" id="GO:0004519">
    <property type="term" value="F:endonuclease activity"/>
    <property type="evidence" value="ECO:0007669"/>
    <property type="project" value="UniProtKB-KW"/>
</dbReference>
<dbReference type="InterPro" id="IPR002036">
    <property type="entry name" value="YbeY"/>
</dbReference>
<evidence type="ECO:0000256" key="5">
    <source>
        <dbReference type="ARBA" id="ARBA00022759"/>
    </source>
</evidence>
<dbReference type="PROSITE" id="PS01306">
    <property type="entry name" value="UPF0054"/>
    <property type="match status" value="1"/>
</dbReference>
<comment type="cofactor">
    <cofactor evidence="1">
        <name>Zn(2+)</name>
        <dbReference type="ChEBI" id="CHEBI:29105"/>
    </cofactor>
</comment>
<dbReference type="HAMAP" id="MF_00009">
    <property type="entry name" value="Endoribonucl_YbeY"/>
    <property type="match status" value="1"/>
</dbReference>
<evidence type="ECO:0000256" key="6">
    <source>
        <dbReference type="ARBA" id="ARBA00022801"/>
    </source>
</evidence>
<accession>A0A382BGK8</accession>
<name>A0A382BGK8_9ZZZZ</name>
<dbReference type="AlphaFoldDB" id="A0A382BGK8"/>
<keyword evidence="7" id="KW-0862">Zinc</keyword>
<dbReference type="GO" id="GO:0046872">
    <property type="term" value="F:metal ion binding"/>
    <property type="evidence" value="ECO:0007669"/>
    <property type="project" value="UniProtKB-KW"/>
</dbReference>
<dbReference type="SUPFAM" id="SSF55486">
    <property type="entry name" value="Metalloproteases ('zincins'), catalytic domain"/>
    <property type="match status" value="1"/>
</dbReference>
<dbReference type="EMBL" id="UINC01029738">
    <property type="protein sequence ID" value="SVB12956.1"/>
    <property type="molecule type" value="Genomic_DNA"/>
</dbReference>
<evidence type="ECO:0000256" key="4">
    <source>
        <dbReference type="ARBA" id="ARBA00022723"/>
    </source>
</evidence>
<keyword evidence="5" id="KW-0255">Endonuclease</keyword>
<dbReference type="PANTHER" id="PTHR46986:SF1">
    <property type="entry name" value="ENDORIBONUCLEASE YBEY, CHLOROPLASTIC"/>
    <property type="match status" value="1"/>
</dbReference>